<evidence type="ECO:0000313" key="1">
    <source>
        <dbReference type="EMBL" id="GHO58205.1"/>
    </source>
</evidence>
<sequence length="63" mass="6856">MGQGALTSRLTRAIDIKDHPLTSLSIHQASSGVLVRERAAEEIIEKECAQSFDGCLSQRCQKA</sequence>
<name>A0ABQ3V0P8_9CHLR</name>
<dbReference type="Proteomes" id="UP000654345">
    <property type="component" value="Unassembled WGS sequence"/>
</dbReference>
<dbReference type="EMBL" id="BNJG01000002">
    <property type="protein sequence ID" value="GHO58205.1"/>
    <property type="molecule type" value="Genomic_DNA"/>
</dbReference>
<proteinExistence type="predicted"/>
<organism evidence="1 2">
    <name type="scientific">Ktedonobacter robiniae</name>
    <dbReference type="NCBI Taxonomy" id="2778365"/>
    <lineage>
        <taxon>Bacteria</taxon>
        <taxon>Bacillati</taxon>
        <taxon>Chloroflexota</taxon>
        <taxon>Ktedonobacteria</taxon>
        <taxon>Ktedonobacterales</taxon>
        <taxon>Ktedonobacteraceae</taxon>
        <taxon>Ktedonobacter</taxon>
    </lineage>
</organism>
<keyword evidence="2" id="KW-1185">Reference proteome</keyword>
<protein>
    <submittedName>
        <fullName evidence="1">Uncharacterized protein</fullName>
    </submittedName>
</protein>
<accession>A0ABQ3V0P8</accession>
<comment type="caution">
    <text evidence="1">The sequence shown here is derived from an EMBL/GenBank/DDBJ whole genome shotgun (WGS) entry which is preliminary data.</text>
</comment>
<reference evidence="1 2" key="1">
    <citation type="journal article" date="2021" name="Int. J. Syst. Evol. Microbiol.">
        <title>Reticulibacter mediterranei gen. nov., sp. nov., within the new family Reticulibacteraceae fam. nov., and Ktedonospora formicarum gen. nov., sp. nov., Ktedonobacter robiniae sp. nov., Dictyobacter formicarum sp. nov. and Dictyobacter arantiisoli sp. nov., belonging to the class Ktedonobacteria.</title>
        <authorList>
            <person name="Yabe S."/>
            <person name="Zheng Y."/>
            <person name="Wang C.M."/>
            <person name="Sakai Y."/>
            <person name="Abe K."/>
            <person name="Yokota A."/>
            <person name="Donadio S."/>
            <person name="Cavaletti L."/>
            <person name="Monciardini P."/>
        </authorList>
    </citation>
    <scope>NUCLEOTIDE SEQUENCE [LARGE SCALE GENOMIC DNA]</scope>
    <source>
        <strain evidence="1 2">SOSP1-30</strain>
    </source>
</reference>
<evidence type="ECO:0000313" key="2">
    <source>
        <dbReference type="Proteomes" id="UP000654345"/>
    </source>
</evidence>
<gene>
    <name evidence="1" type="ORF">KSB_66800</name>
</gene>